<reference evidence="1 2" key="1">
    <citation type="journal article" date="2019" name="Microorganisms">
        <title>Systematic Affiliation and Genome Analysis of Subtercola vilae DB165(T) with Particular Emphasis on Cold Adaptation of an Isolate from a High-Altitude Cold Volcano Lake.</title>
        <authorList>
            <person name="Villalobos A.S."/>
            <person name="Wiese J."/>
            <person name="Imhoff J.F."/>
            <person name="Dorador C."/>
            <person name="Keller A."/>
            <person name="Hentschel U."/>
        </authorList>
    </citation>
    <scope>NUCLEOTIDE SEQUENCE [LARGE SCALE GENOMIC DNA]</scope>
    <source>
        <strain evidence="1 2">DB165</strain>
    </source>
</reference>
<gene>
    <name evidence="1" type="ORF">D4765_13565</name>
</gene>
<dbReference type="EMBL" id="QYRT01000029">
    <property type="protein sequence ID" value="TIH33885.1"/>
    <property type="molecule type" value="Genomic_DNA"/>
</dbReference>
<name>A0A4T2BQM6_9MICO</name>
<proteinExistence type="predicted"/>
<dbReference type="AlphaFoldDB" id="A0A4T2BQM6"/>
<organism evidence="1 2">
    <name type="scientific">Subtercola vilae</name>
    <dbReference type="NCBI Taxonomy" id="2056433"/>
    <lineage>
        <taxon>Bacteria</taxon>
        <taxon>Bacillati</taxon>
        <taxon>Actinomycetota</taxon>
        <taxon>Actinomycetes</taxon>
        <taxon>Micrococcales</taxon>
        <taxon>Microbacteriaceae</taxon>
        <taxon>Subtercola</taxon>
    </lineage>
</organism>
<dbReference type="RefSeq" id="WP_136642836.1">
    <property type="nucleotide sequence ID" value="NZ_QYRT01000029.1"/>
</dbReference>
<dbReference type="Proteomes" id="UP000306192">
    <property type="component" value="Unassembled WGS sequence"/>
</dbReference>
<accession>A0A4T2BQM6</accession>
<protein>
    <submittedName>
        <fullName evidence="1">Uncharacterized protein</fullName>
    </submittedName>
</protein>
<sequence length="122" mass="13290">MSTFGYLLLLTSDALKNSDLGQAAGRLAAAIASSGIQLDIIVIGNNSRESVLADRTLEKLQKLPQEIIVDDRLTDGPTLKEFFEDRIVPMLLQRQSIVVIAPTRAVMTRLSEIANPQRANTG</sequence>
<dbReference type="OrthoDB" id="9962058at2"/>
<keyword evidence="2" id="KW-1185">Reference proteome</keyword>
<evidence type="ECO:0000313" key="1">
    <source>
        <dbReference type="EMBL" id="TIH33885.1"/>
    </source>
</evidence>
<evidence type="ECO:0000313" key="2">
    <source>
        <dbReference type="Proteomes" id="UP000306192"/>
    </source>
</evidence>
<comment type="caution">
    <text evidence="1">The sequence shown here is derived from an EMBL/GenBank/DDBJ whole genome shotgun (WGS) entry which is preliminary data.</text>
</comment>